<protein>
    <submittedName>
        <fullName evidence="6">Response regulator receiver and ANTAR domain protein</fullName>
    </submittedName>
</protein>
<dbReference type="KEGG" id="kra:Krad_4477"/>
<keyword evidence="3" id="KW-0805">Transcription regulation</keyword>
<dbReference type="InterPro" id="IPR003018">
    <property type="entry name" value="GAF"/>
</dbReference>
<dbReference type="InterPro" id="IPR029016">
    <property type="entry name" value="GAF-like_dom_sf"/>
</dbReference>
<name>A6WGJ7_KINRD</name>
<dbReference type="OrthoDB" id="3688893at2"/>
<dbReference type="STRING" id="266940.Krad_4477"/>
<dbReference type="InterPro" id="IPR036388">
    <property type="entry name" value="WH-like_DNA-bd_sf"/>
</dbReference>
<accession>A6WGJ7</accession>
<dbReference type="EMBL" id="CP000750">
    <property type="protein sequence ID" value="ABS05936.1"/>
    <property type="molecule type" value="Genomic_DNA"/>
</dbReference>
<evidence type="ECO:0000259" key="5">
    <source>
        <dbReference type="PROSITE" id="PS50921"/>
    </source>
</evidence>
<dbReference type="SMART" id="SM00065">
    <property type="entry name" value="GAF"/>
    <property type="match status" value="1"/>
</dbReference>
<keyword evidence="2" id="KW-0418">Kinase</keyword>
<dbReference type="InterPro" id="IPR012074">
    <property type="entry name" value="GAF_ANTAR"/>
</dbReference>
<keyword evidence="7" id="KW-1185">Reference proteome</keyword>
<dbReference type="InterPro" id="IPR005561">
    <property type="entry name" value="ANTAR"/>
</dbReference>
<gene>
    <name evidence="6" type="ordered locus">Krad_4477</name>
</gene>
<dbReference type="GO" id="GO:0016301">
    <property type="term" value="F:kinase activity"/>
    <property type="evidence" value="ECO:0007669"/>
    <property type="project" value="UniProtKB-KW"/>
</dbReference>
<feature type="domain" description="ANTAR" evidence="5">
    <location>
        <begin position="181"/>
        <end position="242"/>
    </location>
</feature>
<evidence type="ECO:0000256" key="2">
    <source>
        <dbReference type="ARBA" id="ARBA00022777"/>
    </source>
</evidence>
<evidence type="ECO:0000256" key="4">
    <source>
        <dbReference type="ARBA" id="ARBA00023163"/>
    </source>
</evidence>
<dbReference type="Proteomes" id="UP000001116">
    <property type="component" value="Chromosome"/>
</dbReference>
<organism evidence="6 7">
    <name type="scientific">Kineococcus radiotolerans (strain ATCC BAA-149 / DSM 14245 / SRS30216)</name>
    <dbReference type="NCBI Taxonomy" id="266940"/>
    <lineage>
        <taxon>Bacteria</taxon>
        <taxon>Bacillati</taxon>
        <taxon>Actinomycetota</taxon>
        <taxon>Actinomycetes</taxon>
        <taxon>Kineosporiales</taxon>
        <taxon>Kineosporiaceae</taxon>
        <taxon>Kineococcus</taxon>
    </lineage>
</organism>
<dbReference type="AlphaFoldDB" id="A6WGJ7"/>
<evidence type="ECO:0000313" key="7">
    <source>
        <dbReference type="Proteomes" id="UP000001116"/>
    </source>
</evidence>
<dbReference type="SMART" id="SM01012">
    <property type="entry name" value="ANTAR"/>
    <property type="match status" value="1"/>
</dbReference>
<dbReference type="PROSITE" id="PS50921">
    <property type="entry name" value="ANTAR"/>
    <property type="match status" value="1"/>
</dbReference>
<dbReference type="Gene3D" id="3.30.450.40">
    <property type="match status" value="1"/>
</dbReference>
<proteinExistence type="predicted"/>
<evidence type="ECO:0000256" key="1">
    <source>
        <dbReference type="ARBA" id="ARBA00022679"/>
    </source>
</evidence>
<dbReference type="InterPro" id="IPR011006">
    <property type="entry name" value="CheY-like_superfamily"/>
</dbReference>
<sequence>MTSETIDPPGNAPVPRPQGLVPLEEAFAELGRLVVGTRPLGEVMTRVAELVQACVPGADEVSVTLLQGKARTVAFTGRLAIDLDERQYEEGFGPCIDAADSGQVLRIDDTAHDETYPEFAAVAARRGVRSTLSVGLPMPQGVLGGINVYRTSHPPLDAAALELLRDFAGYAAVALANHSLYAAAVSRSEHLQTAMQSRAVIEQAKGVIMARLGCTADEAFQHLATQSQNANRKLRDLAEEVVARV</sequence>
<dbReference type="SUPFAM" id="SSF52172">
    <property type="entry name" value="CheY-like"/>
    <property type="match status" value="1"/>
</dbReference>
<dbReference type="Gene3D" id="1.10.10.10">
    <property type="entry name" value="Winged helix-like DNA-binding domain superfamily/Winged helix DNA-binding domain"/>
    <property type="match status" value="1"/>
</dbReference>
<dbReference type="RefSeq" id="WP_012085753.1">
    <property type="nucleotide sequence ID" value="NC_009664.2"/>
</dbReference>
<reference evidence="7" key="1">
    <citation type="journal article" date="2008" name="PLoS ONE">
        <title>Survival in nuclear waste, extreme resistance, and potential applications gleaned from the genome sequence of Kineococcus radiotolerans SRS30216.</title>
        <authorList>
            <person name="Bagwell C.E."/>
            <person name="Bhat S."/>
            <person name="Hawkins G.M."/>
            <person name="Smith B.W."/>
            <person name="Biswas T."/>
            <person name="Hoover T.R."/>
            <person name="Saunders E."/>
            <person name="Han C.S."/>
            <person name="Tsodikov O.V."/>
            <person name="Shimkets L.J."/>
        </authorList>
    </citation>
    <scope>NUCLEOTIDE SEQUENCE [LARGE SCALE GENOMIC DNA]</scope>
    <source>
        <strain evidence="7">ATCC BAA-149 / DSM 14245 / SRS30216</strain>
    </source>
</reference>
<dbReference type="HOGENOM" id="CLU_074354_0_0_11"/>
<dbReference type="PIRSF" id="PIRSF036625">
    <property type="entry name" value="GAF_ANTAR"/>
    <property type="match status" value="1"/>
</dbReference>
<dbReference type="GO" id="GO:0003723">
    <property type="term" value="F:RNA binding"/>
    <property type="evidence" value="ECO:0007669"/>
    <property type="project" value="InterPro"/>
</dbReference>
<evidence type="ECO:0000256" key="3">
    <source>
        <dbReference type="ARBA" id="ARBA00023015"/>
    </source>
</evidence>
<keyword evidence="4" id="KW-0804">Transcription</keyword>
<dbReference type="Pfam" id="PF13185">
    <property type="entry name" value="GAF_2"/>
    <property type="match status" value="1"/>
</dbReference>
<dbReference type="SUPFAM" id="SSF55781">
    <property type="entry name" value="GAF domain-like"/>
    <property type="match status" value="1"/>
</dbReference>
<evidence type="ECO:0000313" key="6">
    <source>
        <dbReference type="EMBL" id="ABS05936.1"/>
    </source>
</evidence>
<dbReference type="eggNOG" id="COG2203">
    <property type="taxonomic scope" value="Bacteria"/>
</dbReference>
<keyword evidence="1" id="KW-0808">Transferase</keyword>
<dbReference type="Pfam" id="PF03861">
    <property type="entry name" value="ANTAR"/>
    <property type="match status" value="1"/>
</dbReference>